<gene>
    <name evidence="1" type="ORF">DK869_03045</name>
</gene>
<evidence type="ECO:0000313" key="1">
    <source>
        <dbReference type="EMBL" id="PXZ01984.1"/>
    </source>
</evidence>
<proteinExistence type="predicted"/>
<dbReference type="EMBL" id="QGLT01000001">
    <property type="protein sequence ID" value="PXZ01984.1"/>
    <property type="molecule type" value="Genomic_DNA"/>
</dbReference>
<organism evidence="1 2">
    <name type="scientific">Commensalibacter melissae</name>
    <dbReference type="NCBI Taxonomy" id="2070537"/>
    <lineage>
        <taxon>Bacteria</taxon>
        <taxon>Pseudomonadati</taxon>
        <taxon>Pseudomonadota</taxon>
        <taxon>Alphaproteobacteria</taxon>
        <taxon>Acetobacterales</taxon>
        <taxon>Acetobacteraceae</taxon>
    </lineage>
</organism>
<dbReference type="AlphaFoldDB" id="A0A318N7W5"/>
<accession>A0A318N7W5</accession>
<dbReference type="SUPFAM" id="SSF53955">
    <property type="entry name" value="Lysozyme-like"/>
    <property type="match status" value="1"/>
</dbReference>
<dbReference type="InterPro" id="IPR052354">
    <property type="entry name" value="Cell_Wall_Dynamics_Protein"/>
</dbReference>
<keyword evidence="2" id="KW-1185">Reference proteome</keyword>
<protein>
    <submittedName>
        <fullName evidence="1">Lytic enzyme</fullName>
    </submittedName>
</protein>
<sequence>MLDAVNPSGKGKNGVNATALPYLNRNANHFNMTDKREIAYFLSQISAESGLQPIAENLNYRVSAMRDKFGYQALRMCKKKLCKKIRVRRDKLWTQTSHYAHHPQALGNYVYADRMGNGDEASGDGYRYRGRGFLQITGKNLYRRMQDYHHQEFPDDINNLLNNPDLVADRNHYEYAVETAFVYWFDIANVHDLAISADATVKAVTRKVNGGQNGYQARLNAFNRLADYLGLTKASQ</sequence>
<evidence type="ECO:0000313" key="2">
    <source>
        <dbReference type="Proteomes" id="UP000247565"/>
    </source>
</evidence>
<dbReference type="PANTHER" id="PTHR34408">
    <property type="entry name" value="FAMILY PROTEIN, PUTATIVE-RELATED"/>
    <property type="match status" value="1"/>
</dbReference>
<dbReference type="PANTHER" id="PTHR34408:SF1">
    <property type="entry name" value="GLYCOSYL HYDROLASE FAMILY 19 DOMAIN-CONTAINING PROTEIN HI_1415"/>
    <property type="match status" value="1"/>
</dbReference>
<comment type="caution">
    <text evidence="1">The sequence shown here is derived from an EMBL/GenBank/DDBJ whole genome shotgun (WGS) entry which is preliminary data.</text>
</comment>
<dbReference type="OrthoDB" id="3809801at2"/>
<dbReference type="Gene3D" id="1.10.530.10">
    <property type="match status" value="1"/>
</dbReference>
<reference evidence="1 2" key="1">
    <citation type="submission" date="2018-05" db="EMBL/GenBank/DDBJ databases">
        <title>Reference genomes for bee gut microbiota database.</title>
        <authorList>
            <person name="Ellegaard K.M."/>
        </authorList>
    </citation>
    <scope>NUCLEOTIDE SEQUENCE [LARGE SCALE GENOMIC DNA]</scope>
    <source>
        <strain evidence="1 2">ESL0284</strain>
    </source>
</reference>
<dbReference type="RefSeq" id="WP_110438502.1">
    <property type="nucleotide sequence ID" value="NZ_CP046393.1"/>
</dbReference>
<name>A0A318N7W5_9PROT</name>
<dbReference type="Proteomes" id="UP000247565">
    <property type="component" value="Unassembled WGS sequence"/>
</dbReference>
<dbReference type="InterPro" id="IPR023346">
    <property type="entry name" value="Lysozyme-like_dom_sf"/>
</dbReference>